<protein>
    <submittedName>
        <fullName evidence="2">Uncharacterized protein</fullName>
    </submittedName>
</protein>
<dbReference type="EMBL" id="JAYRBN010000091">
    <property type="protein sequence ID" value="KAL2729821.1"/>
    <property type="molecule type" value="Genomic_DNA"/>
</dbReference>
<gene>
    <name evidence="2" type="ORF">V1477_015632</name>
</gene>
<name>A0ABD2BAQ0_VESMC</name>
<keyword evidence="1" id="KW-0472">Membrane</keyword>
<organism evidence="2 3">
    <name type="scientific">Vespula maculifrons</name>
    <name type="common">Eastern yellow jacket</name>
    <name type="synonym">Wasp</name>
    <dbReference type="NCBI Taxonomy" id="7453"/>
    <lineage>
        <taxon>Eukaryota</taxon>
        <taxon>Metazoa</taxon>
        <taxon>Ecdysozoa</taxon>
        <taxon>Arthropoda</taxon>
        <taxon>Hexapoda</taxon>
        <taxon>Insecta</taxon>
        <taxon>Pterygota</taxon>
        <taxon>Neoptera</taxon>
        <taxon>Endopterygota</taxon>
        <taxon>Hymenoptera</taxon>
        <taxon>Apocrita</taxon>
        <taxon>Aculeata</taxon>
        <taxon>Vespoidea</taxon>
        <taxon>Vespidae</taxon>
        <taxon>Vespinae</taxon>
        <taxon>Vespula</taxon>
    </lineage>
</organism>
<proteinExistence type="predicted"/>
<keyword evidence="3" id="KW-1185">Reference proteome</keyword>
<keyword evidence="1" id="KW-1133">Transmembrane helix</keyword>
<dbReference type="Proteomes" id="UP001607303">
    <property type="component" value="Unassembled WGS sequence"/>
</dbReference>
<evidence type="ECO:0000313" key="3">
    <source>
        <dbReference type="Proteomes" id="UP001607303"/>
    </source>
</evidence>
<evidence type="ECO:0000256" key="1">
    <source>
        <dbReference type="SAM" id="Phobius"/>
    </source>
</evidence>
<comment type="caution">
    <text evidence="2">The sequence shown here is derived from an EMBL/GenBank/DDBJ whole genome shotgun (WGS) entry which is preliminary data.</text>
</comment>
<evidence type="ECO:0000313" key="2">
    <source>
        <dbReference type="EMBL" id="KAL2729821.1"/>
    </source>
</evidence>
<sequence length="134" mass="14761">MAFRARNDAARSFAETSYVRKVYMEKIRRCGSLVVEVSADNRKVSIYNGTNLSQVGKAARVSGVRETKRSGELSDYEADWPPRDETAAFILSTAARDGTSAQGGFSYLFVFVAVPTAALRVWPYATMDLSVHVP</sequence>
<dbReference type="AlphaFoldDB" id="A0ABD2BAQ0"/>
<reference evidence="2 3" key="1">
    <citation type="journal article" date="2024" name="Ann. Entomol. Soc. Am.">
        <title>Genomic analyses of the southern and eastern yellowjacket wasps (Hymenoptera: Vespidae) reveal evolutionary signatures of social life.</title>
        <authorList>
            <person name="Catto M.A."/>
            <person name="Caine P.B."/>
            <person name="Orr S.E."/>
            <person name="Hunt B.G."/>
            <person name="Goodisman M.A.D."/>
        </authorList>
    </citation>
    <scope>NUCLEOTIDE SEQUENCE [LARGE SCALE GENOMIC DNA]</scope>
    <source>
        <strain evidence="2">232</strain>
        <tissue evidence="2">Head and thorax</tissue>
    </source>
</reference>
<feature type="transmembrane region" description="Helical" evidence="1">
    <location>
        <begin position="105"/>
        <end position="125"/>
    </location>
</feature>
<accession>A0ABD2BAQ0</accession>
<keyword evidence="1" id="KW-0812">Transmembrane</keyword>